<dbReference type="EMBL" id="OV725077">
    <property type="protein sequence ID" value="CAH1391499.1"/>
    <property type="molecule type" value="Genomic_DNA"/>
</dbReference>
<evidence type="ECO:0000256" key="4">
    <source>
        <dbReference type="ARBA" id="ARBA00022656"/>
    </source>
</evidence>
<keyword evidence="6" id="KW-0378">Hydrolase</keyword>
<feature type="binding site" evidence="12">
    <location>
        <position position="171"/>
    </location>
    <ligand>
        <name>Ca(2+)</name>
        <dbReference type="ChEBI" id="CHEBI:29108"/>
    </ligand>
</feature>
<dbReference type="GO" id="GO:0030166">
    <property type="term" value="P:proteoglycan biosynthetic process"/>
    <property type="evidence" value="ECO:0007669"/>
    <property type="project" value="TreeGrafter"/>
</dbReference>
<dbReference type="Proteomes" id="UP001152798">
    <property type="component" value="Chromosome 1"/>
</dbReference>
<evidence type="ECO:0000256" key="1">
    <source>
        <dbReference type="ARBA" id="ARBA00001913"/>
    </source>
</evidence>
<dbReference type="Pfam" id="PF06079">
    <property type="entry name" value="Apyrase"/>
    <property type="match status" value="1"/>
</dbReference>
<dbReference type="PANTHER" id="PTHR13023">
    <property type="entry name" value="APYRASE"/>
    <property type="match status" value="1"/>
</dbReference>
<evidence type="ECO:0000313" key="15">
    <source>
        <dbReference type="Proteomes" id="UP001152798"/>
    </source>
</evidence>
<evidence type="ECO:0000256" key="2">
    <source>
        <dbReference type="ARBA" id="ARBA00012148"/>
    </source>
</evidence>
<evidence type="ECO:0000256" key="7">
    <source>
        <dbReference type="ARBA" id="ARBA00022837"/>
    </source>
</evidence>
<dbReference type="FunFam" id="2.120.10.100:FF:000001">
    <property type="entry name" value="Soluble calcium-activated nucleotidase 1"/>
    <property type="match status" value="1"/>
</dbReference>
<feature type="binding site" evidence="12">
    <location>
        <position position="172"/>
    </location>
    <ligand>
        <name>Ca(2+)</name>
        <dbReference type="ChEBI" id="CHEBI:29108"/>
    </ligand>
</feature>
<keyword evidence="13" id="KW-0472">Membrane</keyword>
<protein>
    <recommendedName>
        <fullName evidence="11">Apyrase</fullName>
        <ecNumber evidence="2">3.6.1.5</ecNumber>
    </recommendedName>
</protein>
<evidence type="ECO:0000256" key="6">
    <source>
        <dbReference type="ARBA" id="ARBA00022801"/>
    </source>
</evidence>
<proteinExistence type="inferred from homology"/>
<feature type="binding site" evidence="12">
    <location>
        <position position="287"/>
    </location>
    <ligand>
        <name>Ca(2+)</name>
        <dbReference type="ChEBI" id="CHEBI:29108"/>
    </ligand>
</feature>
<reference evidence="14" key="1">
    <citation type="submission" date="2022-01" db="EMBL/GenBank/DDBJ databases">
        <authorList>
            <person name="King R."/>
        </authorList>
    </citation>
    <scope>NUCLEOTIDE SEQUENCE</scope>
</reference>
<keyword evidence="8" id="KW-1199">Hemostasis impairing toxin</keyword>
<gene>
    <name evidence="14" type="ORF">NEZAVI_LOCUS2511</name>
</gene>
<dbReference type="GO" id="GO:0090729">
    <property type="term" value="F:toxin activity"/>
    <property type="evidence" value="ECO:0007669"/>
    <property type="project" value="UniProtKB-KW"/>
</dbReference>
<comment type="cofactor">
    <cofactor evidence="1 12">
        <name>Ca(2+)</name>
        <dbReference type="ChEBI" id="CHEBI:29108"/>
    </cofactor>
</comment>
<sequence length="404" mass="46451">MILSKAEEGEMVISLKDWRKALKTPPSYRVGKNAQKYQIQLLGIVTGISLLLLYFFYSTEEVSTISSDHQFSNGSSGGYQSLVQPFNYDSTYPLTKPVHMQDTIHYKIGLVSDMDHSSKSKLESNTWISYYLQGTLVWNPNVKTVNVFFDKNNYKTLKTKFSHNSRGMELSELVTFNGKLLSFDDRTGLVFIIEDDNAYPWLLLTDGDGKTNKGFKAEWATVKNGYLYVGSMGKEWTSPQGELVNFNPMWVKRISANGEIVSLDWKENYKSLRSELQIYFPGYMLHESGVWSGIHKKWFFLPRRMSHERYNEEKDEEMGTNVLLSCDEEFKTFEVIHIGEVLPTHGFSSFKFIPGTNDEVIVALKTEEFHGRIATYITAFTIHGIVLLNETKIDDIKYEGFEFI</sequence>
<dbReference type="GO" id="GO:0045134">
    <property type="term" value="F:UDP phosphatase activity"/>
    <property type="evidence" value="ECO:0007669"/>
    <property type="project" value="TreeGrafter"/>
</dbReference>
<dbReference type="EC" id="3.6.1.5" evidence="2"/>
<evidence type="ECO:0000256" key="5">
    <source>
        <dbReference type="ARBA" id="ARBA00022723"/>
    </source>
</evidence>
<feature type="binding site" evidence="12">
    <location>
        <position position="348"/>
    </location>
    <ligand>
        <name>Ca(2+)</name>
        <dbReference type="ChEBI" id="CHEBI:29108"/>
    </ligand>
</feature>
<keyword evidence="7 12" id="KW-0106">Calcium</keyword>
<evidence type="ECO:0000256" key="10">
    <source>
        <dbReference type="ARBA" id="ARBA00047297"/>
    </source>
</evidence>
<dbReference type="GO" id="GO:0004382">
    <property type="term" value="F:GDP phosphatase activity"/>
    <property type="evidence" value="ECO:0007669"/>
    <property type="project" value="TreeGrafter"/>
</dbReference>
<evidence type="ECO:0000256" key="12">
    <source>
        <dbReference type="PIRSR" id="PIRSR609283-1"/>
    </source>
</evidence>
<accession>A0A9P0GXJ8</accession>
<keyword evidence="4" id="KW-0800">Toxin</keyword>
<keyword evidence="5 12" id="KW-0479">Metal-binding</keyword>
<dbReference type="GO" id="GO:0004050">
    <property type="term" value="F:apyrase activity"/>
    <property type="evidence" value="ECO:0007669"/>
    <property type="project" value="UniProtKB-EC"/>
</dbReference>
<evidence type="ECO:0000313" key="14">
    <source>
        <dbReference type="EMBL" id="CAH1391499.1"/>
    </source>
</evidence>
<dbReference type="Gene3D" id="2.120.10.100">
    <property type="entry name" value="Apyrase"/>
    <property type="match status" value="1"/>
</dbReference>
<comment type="similarity">
    <text evidence="9">Belongs to the apyrase family.</text>
</comment>
<feature type="binding site" evidence="12">
    <location>
        <position position="218"/>
    </location>
    <ligand>
        <name>Ca(2+)</name>
        <dbReference type="ChEBI" id="CHEBI:29108"/>
    </ligand>
</feature>
<evidence type="ECO:0000256" key="11">
    <source>
        <dbReference type="ARBA" id="ARBA00074431"/>
    </source>
</evidence>
<dbReference type="InterPro" id="IPR036258">
    <property type="entry name" value="Apyrase_sf"/>
</dbReference>
<feature type="transmembrane region" description="Helical" evidence="13">
    <location>
        <begin position="39"/>
        <end position="57"/>
    </location>
</feature>
<keyword evidence="13" id="KW-1133">Transmembrane helix</keyword>
<dbReference type="PANTHER" id="PTHR13023:SF3">
    <property type="entry name" value="SOLUBLE CALCIUM-ACTIVATED NUCLEOTIDASE 1"/>
    <property type="match status" value="1"/>
</dbReference>
<keyword evidence="13" id="KW-0812">Transmembrane</keyword>
<evidence type="ECO:0000256" key="3">
    <source>
        <dbReference type="ARBA" id="ARBA00022442"/>
    </source>
</evidence>
<keyword evidence="15" id="KW-1185">Reference proteome</keyword>
<dbReference type="GO" id="GO:0005509">
    <property type="term" value="F:calcium ion binding"/>
    <property type="evidence" value="ECO:0007669"/>
    <property type="project" value="InterPro"/>
</dbReference>
<feature type="binding site" evidence="12">
    <location>
        <position position="399"/>
    </location>
    <ligand>
        <name>Ca(2+)</name>
        <dbReference type="ChEBI" id="CHEBI:29108"/>
    </ligand>
</feature>
<dbReference type="AlphaFoldDB" id="A0A9P0GXJ8"/>
<evidence type="ECO:0000256" key="9">
    <source>
        <dbReference type="ARBA" id="ARBA00025738"/>
    </source>
</evidence>
<dbReference type="InterPro" id="IPR009283">
    <property type="entry name" value="Apyrase"/>
</dbReference>
<organism evidence="14 15">
    <name type="scientific">Nezara viridula</name>
    <name type="common">Southern green stink bug</name>
    <name type="synonym">Cimex viridulus</name>
    <dbReference type="NCBI Taxonomy" id="85310"/>
    <lineage>
        <taxon>Eukaryota</taxon>
        <taxon>Metazoa</taxon>
        <taxon>Ecdysozoa</taxon>
        <taxon>Arthropoda</taxon>
        <taxon>Hexapoda</taxon>
        <taxon>Insecta</taxon>
        <taxon>Pterygota</taxon>
        <taxon>Neoptera</taxon>
        <taxon>Paraneoptera</taxon>
        <taxon>Hemiptera</taxon>
        <taxon>Heteroptera</taxon>
        <taxon>Panheteroptera</taxon>
        <taxon>Pentatomomorpha</taxon>
        <taxon>Pentatomoidea</taxon>
        <taxon>Pentatomidae</taxon>
        <taxon>Pentatominae</taxon>
        <taxon>Nezara</taxon>
    </lineage>
</organism>
<name>A0A9P0GXJ8_NEZVI</name>
<dbReference type="SUPFAM" id="SSF101887">
    <property type="entry name" value="Apyrase"/>
    <property type="match status" value="1"/>
</dbReference>
<dbReference type="OrthoDB" id="25028at2759"/>
<evidence type="ECO:0000256" key="8">
    <source>
        <dbReference type="ARBA" id="ARBA00023240"/>
    </source>
</evidence>
<keyword evidence="3" id="KW-1201">Platelet aggregation inhibiting toxin</keyword>
<evidence type="ECO:0000256" key="13">
    <source>
        <dbReference type="SAM" id="Phobius"/>
    </source>
</evidence>
<comment type="catalytic activity">
    <reaction evidence="10">
        <text>a ribonucleoside 5'-triphosphate + 2 H2O = a ribonucleoside 5'-phosphate + 2 phosphate + 2 H(+)</text>
        <dbReference type="Rhea" id="RHEA:36795"/>
        <dbReference type="ChEBI" id="CHEBI:15377"/>
        <dbReference type="ChEBI" id="CHEBI:15378"/>
        <dbReference type="ChEBI" id="CHEBI:43474"/>
        <dbReference type="ChEBI" id="CHEBI:58043"/>
        <dbReference type="ChEBI" id="CHEBI:61557"/>
        <dbReference type="EC" id="3.6.1.5"/>
    </reaction>
    <physiologicalReaction direction="left-to-right" evidence="10">
        <dbReference type="Rhea" id="RHEA:36796"/>
    </physiologicalReaction>
</comment>